<dbReference type="PANTHER" id="PTHR34591:SF50">
    <property type="entry name" value="F-BOX DOMAIN-CONTAINING PROTEIN"/>
    <property type="match status" value="1"/>
</dbReference>
<evidence type="ECO:0000313" key="4">
    <source>
        <dbReference type="Proteomes" id="UP001497457"/>
    </source>
</evidence>
<feature type="compositionally biased region" description="Basic and acidic residues" evidence="1">
    <location>
        <begin position="1"/>
        <end position="12"/>
    </location>
</feature>
<reference evidence="3 4" key="2">
    <citation type="submission" date="2024-10" db="EMBL/GenBank/DDBJ databases">
        <authorList>
            <person name="Ryan C."/>
        </authorList>
    </citation>
    <scope>NUCLEOTIDE SEQUENCE [LARGE SCALE GENOMIC DNA]</scope>
</reference>
<evidence type="ECO:0000259" key="2">
    <source>
        <dbReference type="SMART" id="SM00256"/>
    </source>
</evidence>
<dbReference type="EMBL" id="OZ075125">
    <property type="protein sequence ID" value="CAL4935138.1"/>
    <property type="molecule type" value="Genomic_DNA"/>
</dbReference>
<dbReference type="Gene3D" id="1.20.1280.50">
    <property type="match status" value="1"/>
</dbReference>
<accession>A0ABC8XZK2</accession>
<reference evidence="4" key="1">
    <citation type="submission" date="2024-06" db="EMBL/GenBank/DDBJ databases">
        <authorList>
            <person name="Ryan C."/>
        </authorList>
    </citation>
    <scope>NUCLEOTIDE SEQUENCE [LARGE SCALE GENOMIC DNA]</scope>
</reference>
<feature type="domain" description="F-box" evidence="2">
    <location>
        <begin position="37"/>
        <end position="77"/>
    </location>
</feature>
<dbReference type="InterPro" id="IPR036047">
    <property type="entry name" value="F-box-like_dom_sf"/>
</dbReference>
<evidence type="ECO:0000256" key="1">
    <source>
        <dbReference type="SAM" id="MobiDB-lite"/>
    </source>
</evidence>
<dbReference type="SMART" id="SM00256">
    <property type="entry name" value="FBOX"/>
    <property type="match status" value="1"/>
</dbReference>
<organism evidence="3 4">
    <name type="scientific">Urochloa decumbens</name>
    <dbReference type="NCBI Taxonomy" id="240449"/>
    <lineage>
        <taxon>Eukaryota</taxon>
        <taxon>Viridiplantae</taxon>
        <taxon>Streptophyta</taxon>
        <taxon>Embryophyta</taxon>
        <taxon>Tracheophyta</taxon>
        <taxon>Spermatophyta</taxon>
        <taxon>Magnoliopsida</taxon>
        <taxon>Liliopsida</taxon>
        <taxon>Poales</taxon>
        <taxon>Poaceae</taxon>
        <taxon>PACMAD clade</taxon>
        <taxon>Panicoideae</taxon>
        <taxon>Panicodae</taxon>
        <taxon>Paniceae</taxon>
        <taxon>Melinidinae</taxon>
        <taxon>Urochloa</taxon>
    </lineage>
</organism>
<feature type="region of interest" description="Disordered" evidence="1">
    <location>
        <begin position="1"/>
        <end position="33"/>
    </location>
</feature>
<keyword evidence="4" id="KW-1185">Reference proteome</keyword>
<name>A0ABC8XZK2_9POAL</name>
<sequence>MNPRRDHGEAAGHRQQAAADPAGQATRDDEPDPVALLPDDVLAAILRRLPPRCLAVSRCVCAAWRAAVDARRLLRADLLPLSLAGILINFKGYYTTEFLSSPAASAAGRPSSSAVSGKHDYLPEAARSRSWGYVCDHCSGLLLVHGYDYQYQRLYYVLNPATRMSLASDKYHVTKLPTGIEAKGYPQIYLGKSAEGIYCAAIKGRCRVQIWNLAESGCNMEWVLKHDKHLCKWLAKHKLEHTRPYEHGQKVRGPWTLQDINYYYDEHDTDDDSMEAPVEEEFECSSQVPADEKSAWSSDDECISDKYYHGSMDILGFHPFEEIIFLSESITRGLAYHFNSSKVEVLGNIYPEEYHYEDDNGQLIESSFPYTPCWLGQTAEENS</sequence>
<protein>
    <recommendedName>
        <fullName evidence="2">F-box domain-containing protein</fullName>
    </recommendedName>
</protein>
<dbReference type="SUPFAM" id="SSF81383">
    <property type="entry name" value="F-box domain"/>
    <property type="match status" value="1"/>
</dbReference>
<dbReference type="Pfam" id="PF00646">
    <property type="entry name" value="F-box"/>
    <property type="match status" value="1"/>
</dbReference>
<dbReference type="InterPro" id="IPR001810">
    <property type="entry name" value="F-box_dom"/>
</dbReference>
<proteinExistence type="predicted"/>
<dbReference type="PANTHER" id="PTHR34591">
    <property type="entry name" value="OS03G0653100 PROTEIN-RELATED"/>
    <property type="match status" value="1"/>
</dbReference>
<evidence type="ECO:0000313" key="3">
    <source>
        <dbReference type="EMBL" id="CAL4935138.1"/>
    </source>
</evidence>
<gene>
    <name evidence="3" type="ORF">URODEC1_LOCUS29104</name>
</gene>
<dbReference type="AlphaFoldDB" id="A0ABC8XZK2"/>
<dbReference type="Proteomes" id="UP001497457">
    <property type="component" value="Chromosome 15b"/>
</dbReference>